<dbReference type="PANTHER" id="PTHR13774">
    <property type="entry name" value="PHENAZINE BIOSYNTHESIS PROTEIN"/>
    <property type="match status" value="1"/>
</dbReference>
<dbReference type="SUPFAM" id="SSF54506">
    <property type="entry name" value="Diaminopimelate epimerase-like"/>
    <property type="match status" value="1"/>
</dbReference>
<dbReference type="PANTHER" id="PTHR13774:SF17">
    <property type="entry name" value="PHENAZINE BIOSYNTHESIS-LIKE DOMAIN-CONTAINING PROTEIN"/>
    <property type="match status" value="1"/>
</dbReference>
<dbReference type="GO" id="GO:0016853">
    <property type="term" value="F:isomerase activity"/>
    <property type="evidence" value="ECO:0007669"/>
    <property type="project" value="UniProtKB-KW"/>
</dbReference>
<evidence type="ECO:0000313" key="4">
    <source>
        <dbReference type="Proteomes" id="UP000198656"/>
    </source>
</evidence>
<dbReference type="Gene3D" id="3.10.310.10">
    <property type="entry name" value="Diaminopimelate Epimerase, Chain A, domain 1"/>
    <property type="match status" value="1"/>
</dbReference>
<keyword evidence="2" id="KW-0413">Isomerase</keyword>
<accession>A0A1G8BFC4</accession>
<dbReference type="Proteomes" id="UP000198656">
    <property type="component" value="Unassembled WGS sequence"/>
</dbReference>
<name>A0A1G8BFC4_9FIRM</name>
<dbReference type="AlphaFoldDB" id="A0A1G8BFC4"/>
<evidence type="ECO:0000256" key="1">
    <source>
        <dbReference type="ARBA" id="ARBA00008270"/>
    </source>
</evidence>
<dbReference type="GO" id="GO:0005737">
    <property type="term" value="C:cytoplasm"/>
    <property type="evidence" value="ECO:0007669"/>
    <property type="project" value="TreeGrafter"/>
</dbReference>
<proteinExistence type="inferred from homology"/>
<organism evidence="3 4">
    <name type="scientific">Desulfosporosinus hippei DSM 8344</name>
    <dbReference type="NCBI Taxonomy" id="1121419"/>
    <lineage>
        <taxon>Bacteria</taxon>
        <taxon>Bacillati</taxon>
        <taxon>Bacillota</taxon>
        <taxon>Clostridia</taxon>
        <taxon>Eubacteriales</taxon>
        <taxon>Desulfitobacteriaceae</taxon>
        <taxon>Desulfosporosinus</taxon>
    </lineage>
</organism>
<gene>
    <name evidence="3" type="ORF">SAMN05443529_11220</name>
</gene>
<dbReference type="EMBL" id="FNCP01000012">
    <property type="protein sequence ID" value="SDH31764.1"/>
    <property type="molecule type" value="Genomic_DNA"/>
</dbReference>
<dbReference type="InterPro" id="IPR003719">
    <property type="entry name" value="Phenazine_PhzF-like"/>
</dbReference>
<keyword evidence="4" id="KW-1185">Reference proteome</keyword>
<evidence type="ECO:0000313" key="3">
    <source>
        <dbReference type="EMBL" id="SDH31764.1"/>
    </source>
</evidence>
<dbReference type="Pfam" id="PF02567">
    <property type="entry name" value="PhzC-PhzF"/>
    <property type="match status" value="1"/>
</dbReference>
<comment type="similarity">
    <text evidence="1">Belongs to the PhzF family.</text>
</comment>
<evidence type="ECO:0000256" key="2">
    <source>
        <dbReference type="ARBA" id="ARBA00023235"/>
    </source>
</evidence>
<sequence>MYLIEVQDEEIVKKLNPKFELLENSDAKAIIITSKSNSDKYDFVSRFFAPGVGINEDPVTGSAHCSLAPYWGNKLGKNELIGFQASARTGIVRCIWIGNRVVLKGRQ</sequence>
<reference evidence="4" key="1">
    <citation type="submission" date="2016-10" db="EMBL/GenBank/DDBJ databases">
        <authorList>
            <person name="Varghese N."/>
            <person name="Submissions S."/>
        </authorList>
    </citation>
    <scope>NUCLEOTIDE SEQUENCE [LARGE SCALE GENOMIC DNA]</scope>
    <source>
        <strain evidence="4">DSM 8344</strain>
    </source>
</reference>
<dbReference type="STRING" id="1121419.SAMN05443529_11220"/>
<protein>
    <submittedName>
        <fullName evidence="3">Phenazine biosynthesis protein PhzF family</fullName>
    </submittedName>
</protein>